<dbReference type="EMBL" id="CP074132">
    <property type="protein sequence ID" value="QUX30590.1"/>
    <property type="molecule type" value="Genomic_DNA"/>
</dbReference>
<gene>
    <name evidence="7" type="ORF">KGD83_08815</name>
</gene>
<reference evidence="8" key="1">
    <citation type="submission" date="2021-05" db="EMBL/GenBank/DDBJ databases">
        <title>Direct Submission.</title>
        <authorList>
            <person name="Li K."/>
            <person name="Gao J."/>
        </authorList>
    </citation>
    <scope>NUCLEOTIDE SEQUENCE [LARGE SCALE GENOMIC DNA]</scope>
    <source>
        <strain evidence="8">HDS12</strain>
    </source>
</reference>
<proteinExistence type="predicted"/>
<sequence>MSVIPAIDTRLGRERPAPREGSQATTILALKIGGSLFSDKSVENSLDMSAIADYARMVSRLFQGHCGRLVFITGGGALGHGALRGNDGADPFGCIPLTKALADVRWSWTEALRRQGVRALPLQLGAMSVLDDDGSFSVRGDVLTKVLDSGALPVLSGDSVLDMDGRLHGISSDRVPEFLVRALDADLRVVSLTDVPGILLDGPNGKNVLAHVDPAFPERAYSALWAKSPWDSTGALKTKLDALLACASAGAECFIMRGSAQGTDYSHLFSPFGDWPDGVSCTRISSPSATA</sequence>
<name>A0ABX8C838_9ACTN</name>
<feature type="domain" description="Aspartate/glutamate/uridylate kinase" evidence="6">
    <location>
        <begin position="28"/>
        <end position="256"/>
    </location>
</feature>
<dbReference type="PANTHER" id="PTHR43654">
    <property type="entry name" value="GLUTAMATE 5-KINASE"/>
    <property type="match status" value="1"/>
</dbReference>
<keyword evidence="1" id="KW-0808">Transferase</keyword>
<organism evidence="7 8">
    <name type="scientific">Nocardiopsis akebiae</name>
    <dbReference type="NCBI Taxonomy" id="2831968"/>
    <lineage>
        <taxon>Bacteria</taxon>
        <taxon>Bacillati</taxon>
        <taxon>Actinomycetota</taxon>
        <taxon>Actinomycetes</taxon>
        <taxon>Streptosporangiales</taxon>
        <taxon>Nocardiopsidaceae</taxon>
        <taxon>Nocardiopsis</taxon>
    </lineage>
</organism>
<evidence type="ECO:0000313" key="8">
    <source>
        <dbReference type="Proteomes" id="UP000678016"/>
    </source>
</evidence>
<protein>
    <recommendedName>
        <fullName evidence="6">Aspartate/glutamate/uridylate kinase domain-containing protein</fullName>
    </recommendedName>
</protein>
<keyword evidence="2" id="KW-0547">Nucleotide-binding</keyword>
<keyword evidence="4" id="KW-0067">ATP-binding</keyword>
<dbReference type="Gene3D" id="3.40.1160.10">
    <property type="entry name" value="Acetylglutamate kinase-like"/>
    <property type="match status" value="1"/>
</dbReference>
<dbReference type="SUPFAM" id="SSF53633">
    <property type="entry name" value="Carbamate kinase-like"/>
    <property type="match status" value="1"/>
</dbReference>
<evidence type="ECO:0000313" key="7">
    <source>
        <dbReference type="EMBL" id="QUX30590.1"/>
    </source>
</evidence>
<keyword evidence="3" id="KW-0418">Kinase</keyword>
<dbReference type="Pfam" id="PF00696">
    <property type="entry name" value="AA_kinase"/>
    <property type="match status" value="1"/>
</dbReference>
<evidence type="ECO:0000256" key="4">
    <source>
        <dbReference type="ARBA" id="ARBA00022840"/>
    </source>
</evidence>
<feature type="region of interest" description="Disordered" evidence="5">
    <location>
        <begin position="1"/>
        <end position="20"/>
    </location>
</feature>
<evidence type="ECO:0000256" key="1">
    <source>
        <dbReference type="ARBA" id="ARBA00022679"/>
    </source>
</evidence>
<evidence type="ECO:0000256" key="5">
    <source>
        <dbReference type="SAM" id="MobiDB-lite"/>
    </source>
</evidence>
<dbReference type="PANTHER" id="PTHR43654:SF1">
    <property type="entry name" value="ISOPENTENYL PHOSPHATE KINASE"/>
    <property type="match status" value="1"/>
</dbReference>
<keyword evidence="8" id="KW-1185">Reference proteome</keyword>
<accession>A0ABX8C838</accession>
<dbReference type="Proteomes" id="UP000678016">
    <property type="component" value="Chromosome"/>
</dbReference>
<evidence type="ECO:0000259" key="6">
    <source>
        <dbReference type="Pfam" id="PF00696"/>
    </source>
</evidence>
<evidence type="ECO:0000256" key="2">
    <source>
        <dbReference type="ARBA" id="ARBA00022741"/>
    </source>
</evidence>
<dbReference type="RefSeq" id="WP_212643341.1">
    <property type="nucleotide sequence ID" value="NZ_CP074132.1"/>
</dbReference>
<dbReference type="InterPro" id="IPR036393">
    <property type="entry name" value="AceGlu_kinase-like_sf"/>
</dbReference>
<dbReference type="InterPro" id="IPR001048">
    <property type="entry name" value="Asp/Glu/Uridylate_kinase"/>
</dbReference>
<evidence type="ECO:0000256" key="3">
    <source>
        <dbReference type="ARBA" id="ARBA00022777"/>
    </source>
</evidence>